<dbReference type="InterPro" id="IPR008308">
    <property type="entry name" value="YpbB-like"/>
</dbReference>
<dbReference type="RefSeq" id="WP_090744669.1">
    <property type="nucleotide sequence ID" value="NZ_FOBW01000006.1"/>
</dbReference>
<dbReference type="OrthoDB" id="2354672at2"/>
<evidence type="ECO:0000313" key="2">
    <source>
        <dbReference type="EMBL" id="SEM86109.1"/>
    </source>
</evidence>
<dbReference type="EMBL" id="FOBW01000006">
    <property type="protein sequence ID" value="SEM86109.1"/>
    <property type="molecule type" value="Genomic_DNA"/>
</dbReference>
<dbReference type="Proteomes" id="UP000198553">
    <property type="component" value="Unassembled WGS sequence"/>
</dbReference>
<feature type="domain" description="Helicase Helix-turn-helix" evidence="1">
    <location>
        <begin position="259"/>
        <end position="346"/>
    </location>
</feature>
<evidence type="ECO:0000259" key="1">
    <source>
        <dbReference type="Pfam" id="PF14493"/>
    </source>
</evidence>
<reference evidence="3" key="1">
    <citation type="submission" date="2016-10" db="EMBL/GenBank/DDBJ databases">
        <authorList>
            <person name="Varghese N."/>
            <person name="Submissions S."/>
        </authorList>
    </citation>
    <scope>NUCLEOTIDE SEQUENCE [LARGE SCALE GENOMIC DNA]</scope>
    <source>
        <strain evidence="3">B48,IBRC-M 10115,DSM 25386,CECT 8001</strain>
    </source>
</reference>
<accession>A0A1H8BU36</accession>
<dbReference type="STRING" id="930146.SAMN05192533_106155"/>
<dbReference type="PIRSF" id="PIRSF021350">
    <property type="entry name" value="UCP021350"/>
    <property type="match status" value="1"/>
</dbReference>
<dbReference type="Pfam" id="PF14493">
    <property type="entry name" value="HTH_40"/>
    <property type="match status" value="1"/>
</dbReference>
<name>A0A1H8BU36_9BACI</name>
<organism evidence="2 3">
    <name type="scientific">Mesobacillus persicus</name>
    <dbReference type="NCBI Taxonomy" id="930146"/>
    <lineage>
        <taxon>Bacteria</taxon>
        <taxon>Bacillati</taxon>
        <taxon>Bacillota</taxon>
        <taxon>Bacilli</taxon>
        <taxon>Bacillales</taxon>
        <taxon>Bacillaceae</taxon>
        <taxon>Mesobacillus</taxon>
    </lineage>
</organism>
<proteinExistence type="predicted"/>
<keyword evidence="3" id="KW-1185">Reference proteome</keyword>
<sequence length="355" mass="41578">MTISYSDAVLLHCLNQINNERSIYSLYHLFQGKKSSQTIQDAHLFNLTAFFRAFPLLTRMELEKAIEELQHSGLLERTSNEHYRLNKFGESALREFHTRNELPPKFLEGWNYHHLTTVFWERLSILVQVCSNLVHQKKGFIPVQNKQETLEWVKSYIKAQNINRYDLAEQLYNELIFCLESEQTIQPSVLILRMTGNNRIGLTSKQAADMLNMENTHYQLEFLNVIHFMIGTISANQDQYKQLSGLVRDAQKTVPFTLSTEKTYRLIEKGFTPIEIANIRKLKTSTIEDHIVEIALHLESFDLNKYVNENKQERIMKVANETSAKKLKQIRDYVNDASYFEIRLVLARNGGRQWN</sequence>
<protein>
    <submittedName>
        <fullName evidence="2">Uncharacterized protein YpbB</fullName>
    </submittedName>
</protein>
<dbReference type="AlphaFoldDB" id="A0A1H8BU36"/>
<evidence type="ECO:0000313" key="3">
    <source>
        <dbReference type="Proteomes" id="UP000198553"/>
    </source>
</evidence>
<gene>
    <name evidence="2" type="ORF">SAMN05192533_106155</name>
</gene>
<dbReference type="InterPro" id="IPR029491">
    <property type="entry name" value="Helicase_HTH"/>
</dbReference>